<dbReference type="InterPro" id="IPR025736">
    <property type="entry name" value="PucR_C-HTH_dom"/>
</dbReference>
<dbReference type="PANTHER" id="PTHR33744">
    <property type="entry name" value="CARBOHYDRATE DIACID REGULATOR"/>
    <property type="match status" value="1"/>
</dbReference>
<evidence type="ECO:0000259" key="2">
    <source>
        <dbReference type="Pfam" id="PF25906"/>
    </source>
</evidence>
<accession>A0A839XN99</accession>
<dbReference type="RefSeq" id="WP_183778539.1">
    <property type="nucleotide sequence ID" value="NZ_JACIBS010000001.1"/>
</dbReference>
<evidence type="ECO:0000313" key="3">
    <source>
        <dbReference type="EMBL" id="MBB3661456.1"/>
    </source>
</evidence>
<proteinExistence type="predicted"/>
<feature type="domain" description="PucR-like N-terminal" evidence="2">
    <location>
        <begin position="17"/>
        <end position="187"/>
    </location>
</feature>
<dbReference type="InterPro" id="IPR051448">
    <property type="entry name" value="CdaR-like_regulators"/>
</dbReference>
<name>A0A839XN99_9PSEU</name>
<sequence>MSAHRAREASESGLLRGIGGIMRPELEDVAGEITAAIRAAIPEYQGSFDGPYGRWMTEGVRQAIALFVDRLGDPAAVSATPTNPRGSAALDGHEVHRRIGRQELHEGRSLDTLQRAYRIGVRVAWRRIMLLGRRSGFSSAVMSQLADRMLALMDELSSVALDGYREAESEPADPVTAARRRLVRLLVCGRPVARDDIEDLARLARWPVPDTVTAIALCPPVWPSSGEVPCDMLADLTGTSPFLLAPGAVTADEAARLQASLVCGPVGVGVPVEPFAAVDSLRLARRVLALAGDGAPPSEVVVWAEERLPELLLQTADVVTAQLRRRLFEPLSDLTDRQRERTIETLRAWLEEQGNAHAMADRLGLHPQTVRYRMRRIEDAFGPRLRDARGRFELEMAVYSLSGDASGGTGSGFVSR</sequence>
<organism evidence="3 4">
    <name type="scientific">Prauserella sediminis</name>
    <dbReference type="NCBI Taxonomy" id="577680"/>
    <lineage>
        <taxon>Bacteria</taxon>
        <taxon>Bacillati</taxon>
        <taxon>Actinomycetota</taxon>
        <taxon>Actinomycetes</taxon>
        <taxon>Pseudonocardiales</taxon>
        <taxon>Pseudonocardiaceae</taxon>
        <taxon>Prauserella</taxon>
        <taxon>Prauserella salsuginis group</taxon>
    </lineage>
</organism>
<evidence type="ECO:0000259" key="1">
    <source>
        <dbReference type="Pfam" id="PF13556"/>
    </source>
</evidence>
<evidence type="ECO:0008006" key="5">
    <source>
        <dbReference type="Google" id="ProtNLM"/>
    </source>
</evidence>
<comment type="caution">
    <text evidence="3">The sequence shown here is derived from an EMBL/GenBank/DDBJ whole genome shotgun (WGS) entry which is preliminary data.</text>
</comment>
<dbReference type="AlphaFoldDB" id="A0A839XN99"/>
<dbReference type="PANTHER" id="PTHR33744:SF1">
    <property type="entry name" value="DNA-BINDING TRANSCRIPTIONAL ACTIVATOR ADER"/>
    <property type="match status" value="1"/>
</dbReference>
<keyword evidence="4" id="KW-1185">Reference proteome</keyword>
<dbReference type="Gene3D" id="1.10.10.2840">
    <property type="entry name" value="PucR C-terminal helix-turn-helix domain"/>
    <property type="match status" value="1"/>
</dbReference>
<reference evidence="3 4" key="1">
    <citation type="submission" date="2020-08" db="EMBL/GenBank/DDBJ databases">
        <title>Sequencing the genomes of 1000 actinobacteria strains.</title>
        <authorList>
            <person name="Klenk H.-P."/>
        </authorList>
    </citation>
    <scope>NUCLEOTIDE SEQUENCE [LARGE SCALE GENOMIC DNA]</scope>
    <source>
        <strain evidence="3 4">DSM 45267</strain>
    </source>
</reference>
<dbReference type="Proteomes" id="UP000564573">
    <property type="component" value="Unassembled WGS sequence"/>
</dbReference>
<dbReference type="InterPro" id="IPR058663">
    <property type="entry name" value="PucR-like_N"/>
</dbReference>
<dbReference type="Pfam" id="PF13556">
    <property type="entry name" value="HTH_30"/>
    <property type="match status" value="1"/>
</dbReference>
<protein>
    <recommendedName>
        <fullName evidence="5">PucR C-terminal helix-turn-helix domain-containing protein</fullName>
    </recommendedName>
</protein>
<dbReference type="Pfam" id="PF25906">
    <property type="entry name" value="PucR-like_N"/>
    <property type="match status" value="1"/>
</dbReference>
<evidence type="ECO:0000313" key="4">
    <source>
        <dbReference type="Proteomes" id="UP000564573"/>
    </source>
</evidence>
<feature type="domain" description="PucR C-terminal helix-turn-helix" evidence="1">
    <location>
        <begin position="343"/>
        <end position="398"/>
    </location>
</feature>
<dbReference type="EMBL" id="JACIBS010000001">
    <property type="protein sequence ID" value="MBB3661456.1"/>
    <property type="molecule type" value="Genomic_DNA"/>
</dbReference>
<gene>
    <name evidence="3" type="ORF">FB384_000360</name>
</gene>
<dbReference type="InterPro" id="IPR042070">
    <property type="entry name" value="PucR_C-HTH_sf"/>
</dbReference>